<evidence type="ECO:0000313" key="2">
    <source>
        <dbReference type="EMBL" id="CAL8102452.1"/>
    </source>
</evidence>
<feature type="transmembrane region" description="Helical" evidence="1">
    <location>
        <begin position="118"/>
        <end position="139"/>
    </location>
</feature>
<feature type="transmembrane region" description="Helical" evidence="1">
    <location>
        <begin position="21"/>
        <end position="38"/>
    </location>
</feature>
<organism evidence="2 3">
    <name type="scientific">Orchesella dallaii</name>
    <dbReference type="NCBI Taxonomy" id="48710"/>
    <lineage>
        <taxon>Eukaryota</taxon>
        <taxon>Metazoa</taxon>
        <taxon>Ecdysozoa</taxon>
        <taxon>Arthropoda</taxon>
        <taxon>Hexapoda</taxon>
        <taxon>Collembola</taxon>
        <taxon>Entomobryomorpha</taxon>
        <taxon>Entomobryoidea</taxon>
        <taxon>Orchesellidae</taxon>
        <taxon>Orchesellinae</taxon>
        <taxon>Orchesella</taxon>
    </lineage>
</organism>
<reference evidence="2 3" key="1">
    <citation type="submission" date="2024-08" db="EMBL/GenBank/DDBJ databases">
        <authorList>
            <person name="Cucini C."/>
            <person name="Frati F."/>
        </authorList>
    </citation>
    <scope>NUCLEOTIDE SEQUENCE [LARGE SCALE GENOMIC DNA]</scope>
</reference>
<dbReference type="EMBL" id="CAXLJM020000034">
    <property type="protein sequence ID" value="CAL8102452.1"/>
    <property type="molecule type" value="Genomic_DNA"/>
</dbReference>
<keyword evidence="1" id="KW-1133">Transmembrane helix</keyword>
<evidence type="ECO:0000313" key="3">
    <source>
        <dbReference type="Proteomes" id="UP001642540"/>
    </source>
</evidence>
<keyword evidence="3" id="KW-1185">Reference proteome</keyword>
<comment type="caution">
    <text evidence="2">The sequence shown here is derived from an EMBL/GenBank/DDBJ whole genome shotgun (WGS) entry which is preliminary data.</text>
</comment>
<evidence type="ECO:0008006" key="4">
    <source>
        <dbReference type="Google" id="ProtNLM"/>
    </source>
</evidence>
<sequence length="189" mass="20949">MPMQFLYAINNLFVNIHHSQVGALLFTTAFGFTLYALYDPNVVDKYVEILEFANKTGKPVLITVIAVGILSIILNIGLYCGASTKTTCICWTWIVFRTINIICIFVVVITKVEDVKNYIALGSNIIVDCYLIWVVFSFIREVGQQQRQVGVRHSNAGGTGGTTGQLDGAQQPVYYPSDQLQPTFTSIIV</sequence>
<accession>A0ABP1QGF4</accession>
<gene>
    <name evidence="2" type="ORF">ODALV1_LOCUS11146</name>
</gene>
<proteinExistence type="predicted"/>
<keyword evidence="1" id="KW-0472">Membrane</keyword>
<protein>
    <recommendedName>
        <fullName evidence="4">Transmembrane protein</fullName>
    </recommendedName>
</protein>
<evidence type="ECO:0000256" key="1">
    <source>
        <dbReference type="SAM" id="Phobius"/>
    </source>
</evidence>
<keyword evidence="1" id="KW-0812">Transmembrane</keyword>
<dbReference type="Proteomes" id="UP001642540">
    <property type="component" value="Unassembled WGS sequence"/>
</dbReference>
<feature type="transmembrane region" description="Helical" evidence="1">
    <location>
        <begin position="60"/>
        <end position="82"/>
    </location>
</feature>
<name>A0ABP1QGF4_9HEXA</name>
<feature type="transmembrane region" description="Helical" evidence="1">
    <location>
        <begin position="94"/>
        <end position="112"/>
    </location>
</feature>